<evidence type="ECO:0000313" key="4">
    <source>
        <dbReference type="Proteomes" id="UP000823618"/>
    </source>
</evidence>
<sequence>MNLKAIRQVLTVFCIFFLVFGGVFVLFINMKQQPKKTEDATIVPSMEHVEIDKNNLRTYLNHTKEEVEQAIGNSMIIIELNGITVATPNQNYSYFLFLEENKVKAIMFQKNEGELSVDGIKLGETLQGQKQTLEQNYNYKSYLFQGAKFDLYNKKDGNYVLGFAVQEETNRISGILLYMKEYEDTVLKQGLGSQNGVEWEYTGFILEDSDKQYIEKETLEKISERELILAKSEIYARYGYQFEDENIQRVFNRTEWYEPKQLKDDFSEKDMNPYERENIRRIEEVIQEKTGS</sequence>
<keyword evidence="1" id="KW-0472">Membrane</keyword>
<reference evidence="3" key="2">
    <citation type="journal article" date="2021" name="PeerJ">
        <title>Extensive microbial diversity within the chicken gut microbiome revealed by metagenomics and culture.</title>
        <authorList>
            <person name="Gilroy R."/>
            <person name="Ravi A."/>
            <person name="Getino M."/>
            <person name="Pursley I."/>
            <person name="Horton D.L."/>
            <person name="Alikhan N.F."/>
            <person name="Baker D."/>
            <person name="Gharbi K."/>
            <person name="Hall N."/>
            <person name="Watson M."/>
            <person name="Adriaenssens E.M."/>
            <person name="Foster-Nyarko E."/>
            <person name="Jarju S."/>
            <person name="Secka A."/>
            <person name="Antonio M."/>
            <person name="Oren A."/>
            <person name="Chaudhuri R.R."/>
            <person name="La Ragione R."/>
            <person name="Hildebrand F."/>
            <person name="Pallen M.J."/>
        </authorList>
    </citation>
    <scope>NUCLEOTIDE SEQUENCE</scope>
    <source>
        <strain evidence="3">E3-2379</strain>
    </source>
</reference>
<organism evidence="3 4">
    <name type="scientific">Candidatus Scybalomonas excrementavium</name>
    <dbReference type="NCBI Taxonomy" id="2840943"/>
    <lineage>
        <taxon>Bacteria</taxon>
        <taxon>Bacillati</taxon>
        <taxon>Bacillota</taxon>
        <taxon>Clostridia</taxon>
        <taxon>Lachnospirales</taxon>
        <taxon>Lachnospiraceae</taxon>
        <taxon>Lachnospiraceae incertae sedis</taxon>
        <taxon>Candidatus Scybalomonas</taxon>
    </lineage>
</organism>
<evidence type="ECO:0000256" key="1">
    <source>
        <dbReference type="SAM" id="Phobius"/>
    </source>
</evidence>
<dbReference type="SMART" id="SM01324">
    <property type="entry name" value="YARHG"/>
    <property type="match status" value="1"/>
</dbReference>
<dbReference type="Gene3D" id="1.20.58.1690">
    <property type="match status" value="1"/>
</dbReference>
<dbReference type="Proteomes" id="UP000823618">
    <property type="component" value="Unassembled WGS sequence"/>
</dbReference>
<comment type="caution">
    <text evidence="3">The sequence shown here is derived from an EMBL/GenBank/DDBJ whole genome shotgun (WGS) entry which is preliminary data.</text>
</comment>
<dbReference type="InterPro" id="IPR038434">
    <property type="entry name" value="YARHG_sf"/>
</dbReference>
<proteinExistence type="predicted"/>
<dbReference type="EMBL" id="JADIML010000153">
    <property type="protein sequence ID" value="MBO8463395.1"/>
    <property type="molecule type" value="Genomic_DNA"/>
</dbReference>
<feature type="domain" description="YARHG" evidence="2">
    <location>
        <begin position="202"/>
        <end position="287"/>
    </location>
</feature>
<accession>A0A9D9HZX7</accession>
<name>A0A9D9HZX7_9FIRM</name>
<dbReference type="InterPro" id="IPR025582">
    <property type="entry name" value="YARHG_dom"/>
</dbReference>
<evidence type="ECO:0000259" key="2">
    <source>
        <dbReference type="SMART" id="SM01324"/>
    </source>
</evidence>
<dbReference type="AlphaFoldDB" id="A0A9D9HZX7"/>
<dbReference type="Pfam" id="PF13308">
    <property type="entry name" value="YARHG"/>
    <property type="match status" value="1"/>
</dbReference>
<keyword evidence="1" id="KW-1133">Transmembrane helix</keyword>
<evidence type="ECO:0000313" key="3">
    <source>
        <dbReference type="EMBL" id="MBO8463395.1"/>
    </source>
</evidence>
<keyword evidence="1" id="KW-0812">Transmembrane</keyword>
<protein>
    <submittedName>
        <fullName evidence="3">YARHG domain-containing protein</fullName>
    </submittedName>
</protein>
<gene>
    <name evidence="3" type="ORF">IAC13_05620</name>
</gene>
<reference evidence="3" key="1">
    <citation type="submission" date="2020-10" db="EMBL/GenBank/DDBJ databases">
        <authorList>
            <person name="Gilroy R."/>
        </authorList>
    </citation>
    <scope>NUCLEOTIDE SEQUENCE</scope>
    <source>
        <strain evidence="3">E3-2379</strain>
    </source>
</reference>
<feature type="transmembrane region" description="Helical" evidence="1">
    <location>
        <begin position="6"/>
        <end position="28"/>
    </location>
</feature>